<dbReference type="PANTHER" id="PTHR18866">
    <property type="entry name" value="CARBOXYLASE:PYRUVATE/ACETYL-COA/PROPIONYL-COA CARBOXYLASE"/>
    <property type="match status" value="1"/>
</dbReference>
<evidence type="ECO:0000256" key="2">
    <source>
        <dbReference type="ARBA" id="ARBA00022598"/>
    </source>
</evidence>
<feature type="compositionally biased region" description="Low complexity" evidence="7">
    <location>
        <begin position="478"/>
        <end position="490"/>
    </location>
</feature>
<dbReference type="SMART" id="SM00878">
    <property type="entry name" value="Biotin_carb_C"/>
    <property type="match status" value="1"/>
</dbReference>
<feature type="domain" description="ATP-grasp" evidence="8">
    <location>
        <begin position="120"/>
        <end position="319"/>
    </location>
</feature>
<dbReference type="FunFam" id="3.30.470.20:FF:000028">
    <property type="entry name" value="Methylcrotonoyl-CoA carboxylase subunit alpha, mitochondrial"/>
    <property type="match status" value="1"/>
</dbReference>
<dbReference type="FunFam" id="3.40.50.20:FF:000010">
    <property type="entry name" value="Propionyl-CoA carboxylase subunit alpha"/>
    <property type="match status" value="1"/>
</dbReference>
<feature type="domain" description="Biotin carboxylation" evidence="9">
    <location>
        <begin position="1"/>
        <end position="448"/>
    </location>
</feature>
<evidence type="ECO:0000259" key="8">
    <source>
        <dbReference type="PROSITE" id="PS50975"/>
    </source>
</evidence>
<gene>
    <name evidence="10" type="ORF">CUN49_10400</name>
</gene>
<evidence type="ECO:0000256" key="5">
    <source>
        <dbReference type="ARBA" id="ARBA00023267"/>
    </source>
</evidence>
<dbReference type="Pfam" id="PF00289">
    <property type="entry name" value="Biotin_carb_N"/>
    <property type="match status" value="1"/>
</dbReference>
<proteinExistence type="predicted"/>
<dbReference type="InterPro" id="IPR011054">
    <property type="entry name" value="Rudment_hybrid_motif"/>
</dbReference>
<dbReference type="PROSITE" id="PS00867">
    <property type="entry name" value="CPSASE_2"/>
    <property type="match status" value="1"/>
</dbReference>
<dbReference type="SUPFAM" id="SSF56059">
    <property type="entry name" value="Glutathione synthetase ATP-binding domain-like"/>
    <property type="match status" value="1"/>
</dbReference>
<evidence type="ECO:0000313" key="11">
    <source>
        <dbReference type="Proteomes" id="UP000229681"/>
    </source>
</evidence>
<keyword evidence="3 6" id="KW-0547">Nucleotide-binding</keyword>
<evidence type="ECO:0000259" key="9">
    <source>
        <dbReference type="PROSITE" id="PS50979"/>
    </source>
</evidence>
<comment type="caution">
    <text evidence="10">The sequence shown here is derived from an EMBL/GenBank/DDBJ whole genome shotgun (WGS) entry which is preliminary data.</text>
</comment>
<dbReference type="GO" id="GO:0005524">
    <property type="term" value="F:ATP binding"/>
    <property type="evidence" value="ECO:0007669"/>
    <property type="project" value="UniProtKB-UniRule"/>
</dbReference>
<dbReference type="EMBL" id="PGTM01000151">
    <property type="protein sequence ID" value="PJF35470.1"/>
    <property type="molecule type" value="Genomic_DNA"/>
</dbReference>
<evidence type="ECO:0000256" key="1">
    <source>
        <dbReference type="ARBA" id="ARBA00013263"/>
    </source>
</evidence>
<evidence type="ECO:0000313" key="10">
    <source>
        <dbReference type="EMBL" id="PJF35470.1"/>
    </source>
</evidence>
<dbReference type="PROSITE" id="PS00866">
    <property type="entry name" value="CPSASE_1"/>
    <property type="match status" value="1"/>
</dbReference>
<dbReference type="InterPro" id="IPR005479">
    <property type="entry name" value="CPAse_ATP-bd"/>
</dbReference>
<evidence type="ECO:0000256" key="3">
    <source>
        <dbReference type="ARBA" id="ARBA00022741"/>
    </source>
</evidence>
<keyword evidence="5" id="KW-0092">Biotin</keyword>
<organism evidence="10 11">
    <name type="scientific">Candidatus Thermofonsia Clade 1 bacterium</name>
    <dbReference type="NCBI Taxonomy" id="2364210"/>
    <lineage>
        <taxon>Bacteria</taxon>
        <taxon>Bacillati</taxon>
        <taxon>Chloroflexota</taxon>
        <taxon>Candidatus Thermofontia</taxon>
        <taxon>Candidatus Thermofonsia Clade 1</taxon>
    </lineage>
</organism>
<dbReference type="SUPFAM" id="SSF51246">
    <property type="entry name" value="Rudiment single hybrid motif"/>
    <property type="match status" value="1"/>
</dbReference>
<dbReference type="SUPFAM" id="SSF52440">
    <property type="entry name" value="PreATP-grasp domain"/>
    <property type="match status" value="1"/>
</dbReference>
<keyword evidence="2 10" id="KW-0436">Ligase</keyword>
<reference evidence="10 11" key="1">
    <citation type="submission" date="2017-11" db="EMBL/GenBank/DDBJ databases">
        <title>Evolution of Phototrophy in the Chloroflexi Phylum Driven by Horizontal Gene Transfer.</title>
        <authorList>
            <person name="Ward L.M."/>
            <person name="Hemp J."/>
            <person name="Shih P.M."/>
            <person name="Mcglynn S.E."/>
            <person name="Fischer W."/>
        </authorList>
    </citation>
    <scope>NUCLEOTIDE SEQUENCE [LARGE SCALE GENOMIC DNA]</scope>
    <source>
        <strain evidence="10">JP3_13</strain>
    </source>
</reference>
<dbReference type="GO" id="GO:0004075">
    <property type="term" value="F:biotin carboxylase activity"/>
    <property type="evidence" value="ECO:0007669"/>
    <property type="project" value="UniProtKB-EC"/>
</dbReference>
<dbReference type="Proteomes" id="UP000229681">
    <property type="component" value="Unassembled WGS sequence"/>
</dbReference>
<dbReference type="GO" id="GO:0046872">
    <property type="term" value="F:metal ion binding"/>
    <property type="evidence" value="ECO:0007669"/>
    <property type="project" value="InterPro"/>
</dbReference>
<keyword evidence="4 6" id="KW-0067">ATP-binding</keyword>
<accession>A0A2M8PD71</accession>
<dbReference type="InterPro" id="IPR005482">
    <property type="entry name" value="Biotin_COase_C"/>
</dbReference>
<keyword evidence="10" id="KW-0670">Pyruvate</keyword>
<dbReference type="Gene3D" id="3.30.700.40">
    <property type="match status" value="1"/>
</dbReference>
<dbReference type="FunFam" id="3.30.1490.20:FF:000003">
    <property type="entry name" value="acetyl-CoA carboxylase isoform X1"/>
    <property type="match status" value="1"/>
</dbReference>
<dbReference type="InterPro" id="IPR011761">
    <property type="entry name" value="ATP-grasp"/>
</dbReference>
<dbReference type="PANTHER" id="PTHR18866:SF33">
    <property type="entry name" value="METHYLCROTONOYL-COA CARBOXYLASE SUBUNIT ALPHA, MITOCHONDRIAL-RELATED"/>
    <property type="match status" value="1"/>
</dbReference>
<dbReference type="InterPro" id="IPR005481">
    <property type="entry name" value="BC-like_N"/>
</dbReference>
<name>A0A2M8PD71_9CHLR</name>
<sequence length="501" mass="54489">MFRRILIANRGEIAVRIIRACRELDIQTVVVYSEADANSLAVQLADQAVLIGSAAPSESYLRAERIIEAARRTDCQAIHPAFGFLSENAAFAQMVRDAGLTFIGPTPEAIRAMGLKTEALARVRAFGVPTLPSYDGQGLQADFQRAADQLGYPLLVKAAAGGGGKGMRVVRTAAELPEALEAAAREAGKAFADNRLFLERFIETARHIEVQILADQHGNMVHLFERECSIQRRHQKIIEESPSPYLEKRPELRAAMCAAALRAAQSVNYTNAGTVEFIVDAETGEFFFLEMNTRLQVEHPVTEAVTDVDLVQMQIRIAAGEPLPFSQADLYQRGHAIECRIYAEDPADNFLPATGELLCVLPPSAPNIRVDSGVRTGDSISIHYDPMIAKLIAHARTRPEAIRRLDAALAAYVILGVTTNIAFLRDVLAHPDFVNGETTTRLIERAFADWRPPSAALPEAALIAAALSLLLQSDAPSASASSAESDPFSPWARPDSFRIGA</sequence>
<dbReference type="Pfam" id="PF02786">
    <property type="entry name" value="CPSase_L_D2"/>
    <property type="match status" value="1"/>
</dbReference>
<feature type="region of interest" description="Disordered" evidence="7">
    <location>
        <begin position="478"/>
        <end position="501"/>
    </location>
</feature>
<dbReference type="PROSITE" id="PS50975">
    <property type="entry name" value="ATP_GRASP"/>
    <property type="match status" value="1"/>
</dbReference>
<dbReference type="Gene3D" id="3.30.470.20">
    <property type="entry name" value="ATP-grasp fold, B domain"/>
    <property type="match status" value="1"/>
</dbReference>
<dbReference type="InterPro" id="IPR016185">
    <property type="entry name" value="PreATP-grasp_dom_sf"/>
</dbReference>
<dbReference type="InterPro" id="IPR050856">
    <property type="entry name" value="Biotin_carboxylase_complex"/>
</dbReference>
<evidence type="ECO:0000256" key="4">
    <source>
        <dbReference type="ARBA" id="ARBA00022840"/>
    </source>
</evidence>
<dbReference type="PROSITE" id="PS50979">
    <property type="entry name" value="BC"/>
    <property type="match status" value="1"/>
</dbReference>
<evidence type="ECO:0000256" key="7">
    <source>
        <dbReference type="SAM" id="MobiDB-lite"/>
    </source>
</evidence>
<dbReference type="EC" id="6.3.4.14" evidence="1"/>
<dbReference type="InterPro" id="IPR011764">
    <property type="entry name" value="Biotin_carboxylation_dom"/>
</dbReference>
<dbReference type="Pfam" id="PF02785">
    <property type="entry name" value="Biotin_carb_C"/>
    <property type="match status" value="1"/>
</dbReference>
<dbReference type="AlphaFoldDB" id="A0A2M8PD71"/>
<evidence type="ECO:0000256" key="6">
    <source>
        <dbReference type="PROSITE-ProRule" id="PRU00409"/>
    </source>
</evidence>
<dbReference type="NCBIfam" id="NF006367">
    <property type="entry name" value="PRK08591.1"/>
    <property type="match status" value="1"/>
</dbReference>
<protein>
    <recommendedName>
        <fullName evidence="1">biotin carboxylase</fullName>
        <ecNumber evidence="1">6.3.4.14</ecNumber>
    </recommendedName>
</protein>